<name>A0A388M3M3_CHABU</name>
<feature type="region of interest" description="Disordered" evidence="1">
    <location>
        <begin position="39"/>
        <end position="256"/>
    </location>
</feature>
<feature type="compositionally biased region" description="Acidic residues" evidence="1">
    <location>
        <begin position="234"/>
        <end position="246"/>
    </location>
</feature>
<sequence length="256" mass="29425">MKGSKWAFRRHFIRKFVAEKKNVAVQVFGRRSTRSYVRETSELHEGDHFAHVSRDDVSERDAHGRDEVEEEAHREAADNAREDVEMGISEKREDVGINVEGEVNEDEKFDEGGGIKKGDDEGNKYHEREGGDRGQGGVEWGKDDAMNDTEKKKYHHEEKAEEEKGDDEDKTNDEERGEVDVSEEAEEEEKCGNKEKAGEKAKSDNEEEMHDNEKGYTAEGEKEEGVENHNEKNTDEEEKNDDEEKMDEDKRGDGRM</sequence>
<comment type="caution">
    <text evidence="2">The sequence shown here is derived from an EMBL/GenBank/DDBJ whole genome shotgun (WGS) entry which is preliminary data.</text>
</comment>
<evidence type="ECO:0000313" key="3">
    <source>
        <dbReference type="Proteomes" id="UP000265515"/>
    </source>
</evidence>
<organism evidence="2 3">
    <name type="scientific">Chara braunii</name>
    <name type="common">Braun's stonewort</name>
    <dbReference type="NCBI Taxonomy" id="69332"/>
    <lineage>
        <taxon>Eukaryota</taxon>
        <taxon>Viridiplantae</taxon>
        <taxon>Streptophyta</taxon>
        <taxon>Charophyceae</taxon>
        <taxon>Charales</taxon>
        <taxon>Characeae</taxon>
        <taxon>Chara</taxon>
    </lineage>
</organism>
<keyword evidence="3" id="KW-1185">Reference proteome</keyword>
<feature type="compositionally biased region" description="Basic and acidic residues" evidence="1">
    <location>
        <begin position="211"/>
        <end position="233"/>
    </location>
</feature>
<feature type="compositionally biased region" description="Basic and acidic residues" evidence="1">
    <location>
        <begin position="190"/>
        <end position="204"/>
    </location>
</feature>
<evidence type="ECO:0000256" key="1">
    <source>
        <dbReference type="SAM" id="MobiDB-lite"/>
    </source>
</evidence>
<feature type="compositionally biased region" description="Acidic residues" evidence="1">
    <location>
        <begin position="163"/>
        <end position="189"/>
    </location>
</feature>
<feature type="compositionally biased region" description="Basic and acidic residues" evidence="1">
    <location>
        <begin position="140"/>
        <end position="162"/>
    </location>
</feature>
<feature type="compositionally biased region" description="Basic and acidic residues" evidence="1">
    <location>
        <begin position="110"/>
        <end position="132"/>
    </location>
</feature>
<accession>A0A388M3M3</accession>
<dbReference type="AlphaFoldDB" id="A0A388M3M3"/>
<evidence type="ECO:0000313" key="2">
    <source>
        <dbReference type="EMBL" id="GBG89174.1"/>
    </source>
</evidence>
<dbReference type="EMBL" id="BFEA01000720">
    <property type="protein sequence ID" value="GBG89174.1"/>
    <property type="molecule type" value="Genomic_DNA"/>
</dbReference>
<proteinExistence type="predicted"/>
<feature type="compositionally biased region" description="Basic and acidic residues" evidence="1">
    <location>
        <begin position="247"/>
        <end position="256"/>
    </location>
</feature>
<dbReference type="Gramene" id="GBG89174">
    <property type="protein sequence ID" value="GBG89174"/>
    <property type="gene ID" value="CBR_g48882"/>
</dbReference>
<feature type="compositionally biased region" description="Basic and acidic residues" evidence="1">
    <location>
        <begin position="39"/>
        <end position="95"/>
    </location>
</feature>
<protein>
    <submittedName>
        <fullName evidence="2">Uncharacterized protein</fullName>
    </submittedName>
</protein>
<reference evidence="2 3" key="1">
    <citation type="journal article" date="2018" name="Cell">
        <title>The Chara Genome: Secondary Complexity and Implications for Plant Terrestrialization.</title>
        <authorList>
            <person name="Nishiyama T."/>
            <person name="Sakayama H."/>
            <person name="Vries J.D."/>
            <person name="Buschmann H."/>
            <person name="Saint-Marcoux D."/>
            <person name="Ullrich K.K."/>
            <person name="Haas F.B."/>
            <person name="Vanderstraeten L."/>
            <person name="Becker D."/>
            <person name="Lang D."/>
            <person name="Vosolsobe S."/>
            <person name="Rombauts S."/>
            <person name="Wilhelmsson P.K.I."/>
            <person name="Janitza P."/>
            <person name="Kern R."/>
            <person name="Heyl A."/>
            <person name="Rumpler F."/>
            <person name="Villalobos L.I.A.C."/>
            <person name="Clay J.M."/>
            <person name="Skokan R."/>
            <person name="Toyoda A."/>
            <person name="Suzuki Y."/>
            <person name="Kagoshima H."/>
            <person name="Schijlen E."/>
            <person name="Tajeshwar N."/>
            <person name="Catarino B."/>
            <person name="Hetherington A.J."/>
            <person name="Saltykova A."/>
            <person name="Bonnot C."/>
            <person name="Breuninger H."/>
            <person name="Symeonidi A."/>
            <person name="Radhakrishnan G.V."/>
            <person name="Van Nieuwerburgh F."/>
            <person name="Deforce D."/>
            <person name="Chang C."/>
            <person name="Karol K.G."/>
            <person name="Hedrich R."/>
            <person name="Ulvskov P."/>
            <person name="Glockner G."/>
            <person name="Delwiche C.F."/>
            <person name="Petrasek J."/>
            <person name="Van de Peer Y."/>
            <person name="Friml J."/>
            <person name="Beilby M."/>
            <person name="Dolan L."/>
            <person name="Kohara Y."/>
            <person name="Sugano S."/>
            <person name="Fujiyama A."/>
            <person name="Delaux P.-M."/>
            <person name="Quint M."/>
            <person name="TheiBen G."/>
            <person name="Hagemann M."/>
            <person name="Harholt J."/>
            <person name="Dunand C."/>
            <person name="Zachgo S."/>
            <person name="Langdale J."/>
            <person name="Maumus F."/>
            <person name="Straeten D.V.D."/>
            <person name="Gould S.B."/>
            <person name="Rensing S.A."/>
        </authorList>
    </citation>
    <scope>NUCLEOTIDE SEQUENCE [LARGE SCALE GENOMIC DNA]</scope>
    <source>
        <strain evidence="2 3">S276</strain>
    </source>
</reference>
<gene>
    <name evidence="2" type="ORF">CBR_g48882</name>
</gene>
<dbReference type="Proteomes" id="UP000265515">
    <property type="component" value="Unassembled WGS sequence"/>
</dbReference>